<organism evidence="1 2">
    <name type="scientific">Pseudomonas fluorescens</name>
    <dbReference type="NCBI Taxonomy" id="294"/>
    <lineage>
        <taxon>Bacteria</taxon>
        <taxon>Pseudomonadati</taxon>
        <taxon>Pseudomonadota</taxon>
        <taxon>Gammaproteobacteria</taxon>
        <taxon>Pseudomonadales</taxon>
        <taxon>Pseudomonadaceae</taxon>
        <taxon>Pseudomonas</taxon>
    </lineage>
</organism>
<protein>
    <submittedName>
        <fullName evidence="1">Uncharacterized protein</fullName>
    </submittedName>
</protein>
<dbReference type="RefSeq" id="WP_077573417.1">
    <property type="nucleotide sequence ID" value="NZ_MOBZ01000009.1"/>
</dbReference>
<evidence type="ECO:0000313" key="1">
    <source>
        <dbReference type="EMBL" id="ROO09816.1"/>
    </source>
</evidence>
<evidence type="ECO:0000313" key="2">
    <source>
        <dbReference type="Proteomes" id="UP000283619"/>
    </source>
</evidence>
<dbReference type="EMBL" id="MOBZ01000009">
    <property type="protein sequence ID" value="ROO09816.1"/>
    <property type="molecule type" value="Genomic_DNA"/>
</dbReference>
<sequence>MLFMHHGSENCIEFAVYSGENPKGNEAAYQLIDSSNEAGVRRRAQLMFNMLGIEVTAHAGMFDILAQWIRCTDYDKLQADIYKRMSAEGMQKRQEAGINAEWRYYNNYVDLALALFGEYLSKPTLDQETEVAGLVLTSEKVNTQLTSVCKKINAYAEEKFEEVDRNKLVKGAYSTLHANLTWTQWDEGYEGMSTTEKLPFLYDITMSFKKKLDWTEQPMDQGQITKDNMRINVSTPNEDFYWTSQARWAAVPIWAAPSYTTQLMLLVAQEAGATVDELQAFAYVIFAYWCRVYPHTATPIHRMYGVMTAAREFKVPVLACDPAQMYLQAVMFMS</sequence>
<name>A0A423P6C5_PSEFL</name>
<reference evidence="1 2" key="1">
    <citation type="submission" date="2016-10" db="EMBL/GenBank/DDBJ databases">
        <title>Comparative genome analysis of multiple Pseudomonas spp. focuses on biocontrol and plant growth promoting traits.</title>
        <authorList>
            <person name="Tao X.-Y."/>
            <person name="Taylor C.G."/>
        </authorList>
    </citation>
    <scope>NUCLEOTIDE SEQUENCE [LARGE SCALE GENOMIC DNA]</scope>
    <source>
        <strain evidence="1 2">36G2</strain>
    </source>
</reference>
<dbReference type="Proteomes" id="UP000283619">
    <property type="component" value="Unassembled WGS sequence"/>
</dbReference>
<proteinExistence type="predicted"/>
<gene>
    <name evidence="1" type="ORF">BK673_12990</name>
</gene>
<comment type="caution">
    <text evidence="1">The sequence shown here is derived from an EMBL/GenBank/DDBJ whole genome shotgun (WGS) entry which is preliminary data.</text>
</comment>
<accession>A0A423P6C5</accession>
<dbReference type="AlphaFoldDB" id="A0A423P6C5"/>